<proteinExistence type="predicted"/>
<keyword evidence="3" id="KW-1185">Reference proteome</keyword>
<evidence type="ECO:0000313" key="3">
    <source>
        <dbReference type="Proteomes" id="UP000654993"/>
    </source>
</evidence>
<evidence type="ECO:0000313" key="2">
    <source>
        <dbReference type="EMBL" id="GFR39002.1"/>
    </source>
</evidence>
<dbReference type="Proteomes" id="UP000654993">
    <property type="component" value="Unassembled WGS sequence"/>
</dbReference>
<dbReference type="AlphaFoldDB" id="A0A916QE10"/>
<evidence type="ECO:0000256" key="1">
    <source>
        <dbReference type="SAM" id="SignalP"/>
    </source>
</evidence>
<protein>
    <submittedName>
        <fullName evidence="2">Uncharacterized protein</fullName>
    </submittedName>
</protein>
<name>A0A916QE10_9BACL</name>
<dbReference type="RefSeq" id="WP_200967213.1">
    <property type="nucleotide sequence ID" value="NZ_BMAQ01000031.1"/>
</dbReference>
<comment type="caution">
    <text evidence="2">The sequence shown here is derived from an EMBL/GenBank/DDBJ whole genome shotgun (WGS) entry which is preliminary data.</text>
</comment>
<organism evidence="2 3">
    <name type="scientific">Insulibacter thermoxylanivorax</name>
    <dbReference type="NCBI Taxonomy" id="2749268"/>
    <lineage>
        <taxon>Bacteria</taxon>
        <taxon>Bacillati</taxon>
        <taxon>Bacillota</taxon>
        <taxon>Bacilli</taxon>
        <taxon>Bacillales</taxon>
        <taxon>Paenibacillaceae</taxon>
        <taxon>Insulibacter</taxon>
    </lineage>
</organism>
<sequence length="134" mass="14504">MKRKFMAVFLSLALVVVTGLTLHASFSANNAVASKVSEVGNTALLSEDSSGTPEAVLAAAARAATRAVTKAAFYVKEAAKHYADDLDRVMRDASMYVMGTDLASSDAKVIEEIFDLDYFYSCTLFNYSTSRRSH</sequence>
<accession>A0A916QE10</accession>
<reference evidence="2" key="2">
    <citation type="journal article" date="2021" name="Data Brief">
        <title>Draft genome sequence data of the facultative, thermophilic, xylanolytic bacterium Paenibacillus sp. strain DA-C8.</title>
        <authorList>
            <person name="Chhe C."/>
            <person name="Uke A."/>
            <person name="Baramee S."/>
            <person name="Ungkulpasvich U."/>
            <person name="Tachaapaikoon C."/>
            <person name="Pason P."/>
            <person name="Waeonukul R."/>
            <person name="Ratanakhanokchai K."/>
            <person name="Kosugi A."/>
        </authorList>
    </citation>
    <scope>NUCLEOTIDE SEQUENCE</scope>
    <source>
        <strain evidence="2">DA-C8</strain>
    </source>
</reference>
<dbReference type="EMBL" id="BMAQ01000031">
    <property type="protein sequence ID" value="GFR39002.1"/>
    <property type="molecule type" value="Genomic_DNA"/>
</dbReference>
<feature type="signal peptide" evidence="1">
    <location>
        <begin position="1"/>
        <end position="24"/>
    </location>
</feature>
<reference evidence="2" key="1">
    <citation type="submission" date="2020-08" db="EMBL/GenBank/DDBJ databases">
        <authorList>
            <person name="Uke A."/>
            <person name="Chhe C."/>
            <person name="Baramee S."/>
            <person name="Kosugi A."/>
        </authorList>
    </citation>
    <scope>NUCLEOTIDE SEQUENCE</scope>
    <source>
        <strain evidence="2">DA-C8</strain>
    </source>
</reference>
<gene>
    <name evidence="2" type="ORF">PRECH8_22980</name>
</gene>
<keyword evidence="1" id="KW-0732">Signal</keyword>
<feature type="chain" id="PRO_5038467990" evidence="1">
    <location>
        <begin position="25"/>
        <end position="134"/>
    </location>
</feature>